<keyword evidence="1" id="KW-1133">Transmembrane helix</keyword>
<feature type="transmembrane region" description="Helical" evidence="1">
    <location>
        <begin position="225"/>
        <end position="245"/>
    </location>
</feature>
<organism evidence="3 4">
    <name type="scientific">Septoria linicola</name>
    <dbReference type="NCBI Taxonomy" id="215465"/>
    <lineage>
        <taxon>Eukaryota</taxon>
        <taxon>Fungi</taxon>
        <taxon>Dikarya</taxon>
        <taxon>Ascomycota</taxon>
        <taxon>Pezizomycotina</taxon>
        <taxon>Dothideomycetes</taxon>
        <taxon>Dothideomycetidae</taxon>
        <taxon>Mycosphaerellales</taxon>
        <taxon>Mycosphaerellaceae</taxon>
        <taxon>Septoria</taxon>
    </lineage>
</organism>
<feature type="transmembrane region" description="Helical" evidence="1">
    <location>
        <begin position="187"/>
        <end position="205"/>
    </location>
</feature>
<dbReference type="AlphaFoldDB" id="A0A9Q9APR2"/>
<feature type="chain" id="PRO_5040503129" evidence="2">
    <location>
        <begin position="18"/>
        <end position="271"/>
    </location>
</feature>
<dbReference type="EMBL" id="CP099422">
    <property type="protein sequence ID" value="USW53452.1"/>
    <property type="molecule type" value="Genomic_DNA"/>
</dbReference>
<accession>A0A9Q9APR2</accession>
<keyword evidence="1" id="KW-0812">Transmembrane</keyword>
<keyword evidence="4" id="KW-1185">Reference proteome</keyword>
<feature type="transmembrane region" description="Helical" evidence="1">
    <location>
        <begin position="79"/>
        <end position="99"/>
    </location>
</feature>
<reference evidence="3" key="1">
    <citation type="submission" date="2022-06" db="EMBL/GenBank/DDBJ databases">
        <title>Complete genome sequences of two strains of the flax pathogen Septoria linicola.</title>
        <authorList>
            <person name="Lapalu N."/>
            <person name="Simon A."/>
            <person name="Demenou B."/>
            <person name="Paumier D."/>
            <person name="Guillot M.-P."/>
            <person name="Gout L."/>
            <person name="Valade R."/>
        </authorList>
    </citation>
    <scope>NUCLEOTIDE SEQUENCE</scope>
    <source>
        <strain evidence="3">SE15195</strain>
    </source>
</reference>
<feature type="signal peptide" evidence="2">
    <location>
        <begin position="1"/>
        <end position="17"/>
    </location>
</feature>
<sequence>MAAKTLAVVLIVASSWSFVPQLQLLWSSRSTDRLSNVYVLVNLISATQQLTIGLHGILVEPESFMHHQPKANFDDWLNVVQFVVVWIGHLATFFLVVSFSSSGIVQKGASVVIYAAYLSGTLAIIVYEVILGDVLYADWVRAMFLGMHIMYVNPVVHILAIVAFLFQARAMRSETGTASLSVQGLRVQSAVFFVVGVAWFFRLRIPRGGFYAEPGQPRYSAWTKLLVWYQMIGWATVANVIFAFVRGGLFLVARRHDEVTRGVAEAAPLLG</sequence>
<dbReference type="Proteomes" id="UP001056384">
    <property type="component" value="Chromosome 5"/>
</dbReference>
<evidence type="ECO:0000256" key="1">
    <source>
        <dbReference type="SAM" id="Phobius"/>
    </source>
</evidence>
<feature type="transmembrane region" description="Helical" evidence="1">
    <location>
        <begin position="111"/>
        <end position="130"/>
    </location>
</feature>
<protein>
    <submittedName>
        <fullName evidence="3">Uncharacterized protein</fullName>
    </submittedName>
</protein>
<keyword evidence="2" id="KW-0732">Signal</keyword>
<evidence type="ECO:0000313" key="3">
    <source>
        <dbReference type="EMBL" id="USW53452.1"/>
    </source>
</evidence>
<keyword evidence="1" id="KW-0472">Membrane</keyword>
<feature type="transmembrane region" description="Helical" evidence="1">
    <location>
        <begin position="37"/>
        <end position="59"/>
    </location>
</feature>
<gene>
    <name evidence="3" type="ORF">Slin15195_G067710</name>
</gene>
<name>A0A9Q9APR2_9PEZI</name>
<feature type="transmembrane region" description="Helical" evidence="1">
    <location>
        <begin position="142"/>
        <end position="166"/>
    </location>
</feature>
<proteinExistence type="predicted"/>
<evidence type="ECO:0000256" key="2">
    <source>
        <dbReference type="SAM" id="SignalP"/>
    </source>
</evidence>
<evidence type="ECO:0000313" key="4">
    <source>
        <dbReference type="Proteomes" id="UP001056384"/>
    </source>
</evidence>